<evidence type="ECO:0000313" key="2">
    <source>
        <dbReference type="Proteomes" id="UP001163324"/>
    </source>
</evidence>
<dbReference type="EMBL" id="CM047944">
    <property type="protein sequence ID" value="KAI9899535.1"/>
    <property type="molecule type" value="Genomic_DNA"/>
</dbReference>
<protein>
    <submittedName>
        <fullName evidence="1">Uncharacterized protein</fullName>
    </submittedName>
</protein>
<proteinExistence type="predicted"/>
<dbReference type="Proteomes" id="UP001163324">
    <property type="component" value="Chromosome 5"/>
</dbReference>
<evidence type="ECO:0000313" key="1">
    <source>
        <dbReference type="EMBL" id="KAI9899535.1"/>
    </source>
</evidence>
<accession>A0ACC0V186</accession>
<sequence>MGLGDILEKNFLSHIKQGDILMVSEGKANVDDMFTLKDGILEMYLDKETYERAGLVGRPHGPKGSQARGSRWVVSYDLSRPSMRHGKNGFDRLVHASQTVFKQPLSWLICDSESISLVIDSWPKRPSSTITCNPEALGLGNTAKVPMEIAQEILSQGDRTSLEMSATDIYEWLSLIRLNSPRVEADDKVDPFVARHKWFAFMATGFFRSEIGDSAELSVLRPGNGENDYLMWEIRQE</sequence>
<reference evidence="1" key="1">
    <citation type="submission" date="2022-10" db="EMBL/GenBank/DDBJ databases">
        <title>Complete Genome of Trichothecium roseum strain YXFP-22015, a Plant Pathogen Isolated from Citrus.</title>
        <authorList>
            <person name="Wang Y."/>
            <person name="Zhu L."/>
        </authorList>
    </citation>
    <scope>NUCLEOTIDE SEQUENCE</scope>
    <source>
        <strain evidence="1">YXFP-22015</strain>
    </source>
</reference>
<gene>
    <name evidence="1" type="ORF">N3K66_005996</name>
</gene>
<name>A0ACC0V186_9HYPO</name>
<keyword evidence="2" id="KW-1185">Reference proteome</keyword>
<organism evidence="1 2">
    <name type="scientific">Trichothecium roseum</name>
    <dbReference type="NCBI Taxonomy" id="47278"/>
    <lineage>
        <taxon>Eukaryota</taxon>
        <taxon>Fungi</taxon>
        <taxon>Dikarya</taxon>
        <taxon>Ascomycota</taxon>
        <taxon>Pezizomycotina</taxon>
        <taxon>Sordariomycetes</taxon>
        <taxon>Hypocreomycetidae</taxon>
        <taxon>Hypocreales</taxon>
        <taxon>Hypocreales incertae sedis</taxon>
        <taxon>Trichothecium</taxon>
    </lineage>
</organism>
<comment type="caution">
    <text evidence="1">The sequence shown here is derived from an EMBL/GenBank/DDBJ whole genome shotgun (WGS) entry which is preliminary data.</text>
</comment>